<dbReference type="GO" id="GO:0004414">
    <property type="term" value="F:homoserine O-acetyltransferase activity"/>
    <property type="evidence" value="ECO:0007669"/>
    <property type="project" value="TreeGrafter"/>
</dbReference>
<evidence type="ECO:0000313" key="5">
    <source>
        <dbReference type="EMBL" id="TFZ02948.1"/>
    </source>
</evidence>
<dbReference type="PANTHER" id="PTHR32268:SF11">
    <property type="entry name" value="HOMOSERINE O-ACETYLTRANSFERASE"/>
    <property type="match status" value="1"/>
</dbReference>
<keyword evidence="3" id="KW-0012">Acyltransferase</keyword>
<dbReference type="OrthoDB" id="9800754at2"/>
<dbReference type="NCBIfam" id="NF005071">
    <property type="entry name" value="PRK06489.1"/>
    <property type="match status" value="1"/>
</dbReference>
<gene>
    <name evidence="5" type="ORF">EZ313_17120</name>
</gene>
<accession>A0A4Z0BXE8</accession>
<dbReference type="InterPro" id="IPR000073">
    <property type="entry name" value="AB_hydrolase_1"/>
</dbReference>
<comment type="caution">
    <text evidence="5">The sequence shown here is derived from an EMBL/GenBank/DDBJ whole genome shotgun (WGS) entry which is preliminary data.</text>
</comment>
<evidence type="ECO:0000256" key="1">
    <source>
        <dbReference type="ARBA" id="ARBA00022679"/>
    </source>
</evidence>
<dbReference type="SUPFAM" id="SSF53474">
    <property type="entry name" value="alpha/beta-Hydrolases"/>
    <property type="match status" value="1"/>
</dbReference>
<dbReference type="GO" id="GO:0016787">
    <property type="term" value="F:hydrolase activity"/>
    <property type="evidence" value="ECO:0007669"/>
    <property type="project" value="UniProtKB-KW"/>
</dbReference>
<keyword evidence="2" id="KW-0486">Methionine biosynthesis</keyword>
<dbReference type="AlphaFoldDB" id="A0A4Z0BXE8"/>
<dbReference type="Gene3D" id="3.40.50.1820">
    <property type="entry name" value="alpha/beta hydrolase"/>
    <property type="match status" value="1"/>
</dbReference>
<dbReference type="PANTHER" id="PTHR32268">
    <property type="entry name" value="HOMOSERINE O-ACETYLTRANSFERASE"/>
    <property type="match status" value="1"/>
</dbReference>
<reference evidence="5 6" key="1">
    <citation type="submission" date="2019-03" db="EMBL/GenBank/DDBJ databases">
        <title>Ramlibacter henchirensis DSM 14656, whole genome shotgun sequence.</title>
        <authorList>
            <person name="Zhang X."/>
            <person name="Feng G."/>
            <person name="Zhu H."/>
        </authorList>
    </citation>
    <scope>NUCLEOTIDE SEQUENCE [LARGE SCALE GENOMIC DNA]</scope>
    <source>
        <strain evidence="5 6">DSM 14656</strain>
    </source>
</reference>
<dbReference type="RefSeq" id="WP_135264473.1">
    <property type="nucleotide sequence ID" value="NZ_SMLM01000002.1"/>
</dbReference>
<dbReference type="InterPro" id="IPR008220">
    <property type="entry name" value="HAT_MetX-like"/>
</dbReference>
<sequence>MTTRFKQGHISLDSFELFTGEVLDDVRLAYRTLGEPRLGDDGSMANAVLLFHGTGSSSALYERETLSSELFSPGGVLDPARYFIVLPDALGHGGSTKPSDGLRGRFPMYGYRDMVKAQYLLARRLGIQRAELVGGISMGAMHTWLWGTTYPDFAKRLFPISSFPVAIAGRNLLWRQIIIEAILNDPGWQDGNYTERPTHWANVMPIMKVLLEGPAVLLRDIPDRNAAKSVFDAVVRENLAKDPADMLRAYQSSHDYDPLADLGKIRARLVAVNFEDDVVLPAELNVLQGSIQKVAHGMAVLVPAGPDTNAHYSQIEARFWAPYLRRLMAE</sequence>
<dbReference type="InterPro" id="IPR029058">
    <property type="entry name" value="AB_hydrolase_fold"/>
</dbReference>
<dbReference type="GO" id="GO:0009086">
    <property type="term" value="P:methionine biosynthetic process"/>
    <property type="evidence" value="ECO:0007669"/>
    <property type="project" value="UniProtKB-KW"/>
</dbReference>
<evidence type="ECO:0000313" key="6">
    <source>
        <dbReference type="Proteomes" id="UP000298180"/>
    </source>
</evidence>
<protein>
    <submittedName>
        <fullName evidence="5">Alpha/beta fold hydrolase</fullName>
    </submittedName>
</protein>
<evidence type="ECO:0000259" key="4">
    <source>
        <dbReference type="Pfam" id="PF00561"/>
    </source>
</evidence>
<keyword evidence="2" id="KW-0028">Amino-acid biosynthesis</keyword>
<keyword evidence="6" id="KW-1185">Reference proteome</keyword>
<keyword evidence="5" id="KW-0378">Hydrolase</keyword>
<dbReference type="GO" id="GO:0009092">
    <property type="term" value="P:homoserine metabolic process"/>
    <property type="evidence" value="ECO:0007669"/>
    <property type="project" value="TreeGrafter"/>
</dbReference>
<dbReference type="Proteomes" id="UP000298180">
    <property type="component" value="Unassembled WGS sequence"/>
</dbReference>
<dbReference type="Pfam" id="PF00561">
    <property type="entry name" value="Abhydrolase_1"/>
    <property type="match status" value="1"/>
</dbReference>
<keyword evidence="1" id="KW-0808">Transferase</keyword>
<proteinExistence type="predicted"/>
<organism evidence="5 6">
    <name type="scientific">Ramlibacter henchirensis</name>
    <dbReference type="NCBI Taxonomy" id="204072"/>
    <lineage>
        <taxon>Bacteria</taxon>
        <taxon>Pseudomonadati</taxon>
        <taxon>Pseudomonadota</taxon>
        <taxon>Betaproteobacteria</taxon>
        <taxon>Burkholderiales</taxon>
        <taxon>Comamonadaceae</taxon>
        <taxon>Ramlibacter</taxon>
    </lineage>
</organism>
<evidence type="ECO:0000256" key="2">
    <source>
        <dbReference type="ARBA" id="ARBA00023167"/>
    </source>
</evidence>
<evidence type="ECO:0000256" key="3">
    <source>
        <dbReference type="ARBA" id="ARBA00023315"/>
    </source>
</evidence>
<name>A0A4Z0BXE8_9BURK</name>
<feature type="domain" description="AB hydrolase-1" evidence="4">
    <location>
        <begin position="46"/>
        <end position="202"/>
    </location>
</feature>
<dbReference type="EMBL" id="SMLM01000002">
    <property type="protein sequence ID" value="TFZ02948.1"/>
    <property type="molecule type" value="Genomic_DNA"/>
</dbReference>